<keyword evidence="6 9" id="KW-1133">Transmembrane helix</keyword>
<evidence type="ECO:0000313" key="11">
    <source>
        <dbReference type="Proteomes" id="UP000077875"/>
    </source>
</evidence>
<dbReference type="Proteomes" id="UP000077875">
    <property type="component" value="Chromosome"/>
</dbReference>
<dbReference type="GO" id="GO:0055085">
    <property type="term" value="P:transmembrane transport"/>
    <property type="evidence" value="ECO:0007669"/>
    <property type="project" value="InterPro"/>
</dbReference>
<dbReference type="InterPro" id="IPR030923">
    <property type="entry name" value="LptG"/>
</dbReference>
<evidence type="ECO:0000256" key="1">
    <source>
        <dbReference type="ARBA" id="ARBA00002265"/>
    </source>
</evidence>
<feature type="transmembrane region" description="Helical" evidence="9">
    <location>
        <begin position="12"/>
        <end position="35"/>
    </location>
</feature>
<proteinExistence type="inferred from homology"/>
<comment type="subcellular location">
    <subcellularLocation>
        <location evidence="2">Cell membrane</location>
        <topology evidence="2">Multi-pass membrane protein</topology>
    </subcellularLocation>
</comment>
<comment type="function">
    <text evidence="1">Part of the ABC transporter complex LptBFG involved in the translocation of lipopolysaccharide (LPS) from the inner membrane to the outer membrane.</text>
</comment>
<evidence type="ECO:0000256" key="8">
    <source>
        <dbReference type="ARBA" id="ARBA00026081"/>
    </source>
</evidence>
<dbReference type="AlphaFoldDB" id="A0A172YKQ0"/>
<evidence type="ECO:0000256" key="9">
    <source>
        <dbReference type="SAM" id="Phobius"/>
    </source>
</evidence>
<accession>A0A172YKQ0</accession>
<reference evidence="10 11" key="1">
    <citation type="submission" date="2016-04" db="EMBL/GenBank/DDBJ databases">
        <title>Complete Genome Sequence of Halotalea alkalilenta IHB B 13600.</title>
        <authorList>
            <person name="Swarnkar M.K."/>
            <person name="Sharma A."/>
            <person name="Kaushal K."/>
            <person name="Soni R."/>
            <person name="Rana S."/>
            <person name="Singh A.K."/>
            <person name="Gulati A."/>
        </authorList>
    </citation>
    <scope>NUCLEOTIDE SEQUENCE [LARGE SCALE GENOMIC DNA]</scope>
    <source>
        <strain evidence="10 11">IHB B 13600</strain>
    </source>
</reference>
<comment type="subunit">
    <text evidence="8">Component of the lipopolysaccharide transport and assembly complex. The LptBFG transporter is composed of two ATP-binding proteins (LptB) and two transmembrane proteins (LptF and LptG).</text>
</comment>
<keyword evidence="7 9" id="KW-0472">Membrane</keyword>
<dbReference type="InterPro" id="IPR005495">
    <property type="entry name" value="LptG/LptF_permease"/>
</dbReference>
<evidence type="ECO:0000256" key="3">
    <source>
        <dbReference type="ARBA" id="ARBA00007725"/>
    </source>
</evidence>
<feature type="transmembrane region" description="Helical" evidence="9">
    <location>
        <begin position="305"/>
        <end position="322"/>
    </location>
</feature>
<sequence length="356" mass="39597">MMFDRFDRYVARNVLAAMLITQFTLLSLDFTISFINELGDTRGDYGPLSILAYLAIRMPWRFYAYAPVAVLLGALLGLGAMASSNELTAMRAAGRSIGRLIWGVMKPLALVVIVTMAVGEWLVPQTEQAAKAYRTERIQGQGAINAVSGGWQIEGQDVYHFGAIRSDNVLIGVTRYHYDEGRLVSASYADRGVWNADERRWRLEGVRETSFEDSGTVSERYDVLDWQTSFDPQFLTLVIMAPDTQSIGSLWRFAHYQDAQGVNSNTSWLYFWQKVLQPLALAGLVLVAASFVFGPLRSVAAGTRIFYGVIVGLSFKYLQDLLAPSSILFGFSPIWAVVIPIFACFAFGAFLLRRTG</sequence>
<name>A0A172YKQ0_9GAMM</name>
<comment type="similarity">
    <text evidence="3">Belongs to the LptF/LptG family.</text>
</comment>
<evidence type="ECO:0000256" key="7">
    <source>
        <dbReference type="ARBA" id="ARBA00023136"/>
    </source>
</evidence>
<dbReference type="NCBIfam" id="TIGR04408">
    <property type="entry name" value="LptG_lptG"/>
    <property type="match status" value="1"/>
</dbReference>
<keyword evidence="5 9" id="KW-0812">Transmembrane</keyword>
<evidence type="ECO:0000256" key="4">
    <source>
        <dbReference type="ARBA" id="ARBA00022475"/>
    </source>
</evidence>
<gene>
    <name evidence="10" type="ORF">A5892_17665</name>
</gene>
<feature type="transmembrane region" description="Helical" evidence="9">
    <location>
        <begin position="334"/>
        <end position="352"/>
    </location>
</feature>
<evidence type="ECO:0000313" key="10">
    <source>
        <dbReference type="EMBL" id="ANF59754.1"/>
    </source>
</evidence>
<dbReference type="PANTHER" id="PTHR33529">
    <property type="entry name" value="SLR0882 PROTEIN-RELATED"/>
    <property type="match status" value="1"/>
</dbReference>
<dbReference type="Pfam" id="PF03739">
    <property type="entry name" value="LptF_LptG"/>
    <property type="match status" value="1"/>
</dbReference>
<dbReference type="GO" id="GO:0043190">
    <property type="term" value="C:ATP-binding cassette (ABC) transporter complex"/>
    <property type="evidence" value="ECO:0007669"/>
    <property type="project" value="InterPro"/>
</dbReference>
<dbReference type="KEGG" id="haa:A5892_17665"/>
<keyword evidence="4" id="KW-1003">Cell membrane</keyword>
<dbReference type="EMBL" id="CP015243">
    <property type="protein sequence ID" value="ANF59754.1"/>
    <property type="molecule type" value="Genomic_DNA"/>
</dbReference>
<feature type="transmembrane region" description="Helical" evidence="9">
    <location>
        <begin position="103"/>
        <end position="123"/>
    </location>
</feature>
<feature type="transmembrane region" description="Helical" evidence="9">
    <location>
        <begin position="62"/>
        <end position="82"/>
    </location>
</feature>
<keyword evidence="11" id="KW-1185">Reference proteome</keyword>
<protein>
    <submittedName>
        <fullName evidence="10">LPS export ABC transporter permease LptG</fullName>
    </submittedName>
</protein>
<evidence type="ECO:0000256" key="2">
    <source>
        <dbReference type="ARBA" id="ARBA00004651"/>
    </source>
</evidence>
<dbReference type="STRING" id="376489.A5892_17665"/>
<organism evidence="10 11">
    <name type="scientific">Halotalea alkalilenta</name>
    <dbReference type="NCBI Taxonomy" id="376489"/>
    <lineage>
        <taxon>Bacteria</taxon>
        <taxon>Pseudomonadati</taxon>
        <taxon>Pseudomonadota</taxon>
        <taxon>Gammaproteobacteria</taxon>
        <taxon>Oceanospirillales</taxon>
        <taxon>Halomonadaceae</taxon>
        <taxon>Halotalea</taxon>
    </lineage>
</organism>
<evidence type="ECO:0000256" key="5">
    <source>
        <dbReference type="ARBA" id="ARBA00022692"/>
    </source>
</evidence>
<evidence type="ECO:0000256" key="6">
    <source>
        <dbReference type="ARBA" id="ARBA00022989"/>
    </source>
</evidence>
<feature type="transmembrane region" description="Helical" evidence="9">
    <location>
        <begin position="275"/>
        <end position="293"/>
    </location>
</feature>
<dbReference type="PANTHER" id="PTHR33529:SF2">
    <property type="entry name" value="LIPOPOLYSACCHARIDE EXPORT SYSTEM PERMEASE PROTEIN LPTG"/>
    <property type="match status" value="1"/>
</dbReference>
<dbReference type="GO" id="GO:0015920">
    <property type="term" value="P:lipopolysaccharide transport"/>
    <property type="evidence" value="ECO:0007669"/>
    <property type="project" value="TreeGrafter"/>
</dbReference>